<feature type="compositionally biased region" description="Acidic residues" evidence="1">
    <location>
        <begin position="100"/>
        <end position="113"/>
    </location>
</feature>
<comment type="caution">
    <text evidence="2">The sequence shown here is derived from an EMBL/GenBank/DDBJ whole genome shotgun (WGS) entry which is preliminary data.</text>
</comment>
<reference evidence="2" key="1">
    <citation type="submission" date="2021-01" db="EMBL/GenBank/DDBJ databases">
        <title>A chromosome-scale assembly of European eel, Anguilla anguilla.</title>
        <authorList>
            <person name="Henkel C."/>
            <person name="Jong-Raadsen S.A."/>
            <person name="Dufour S."/>
            <person name="Weltzien F.-A."/>
            <person name="Palstra A.P."/>
            <person name="Pelster B."/>
            <person name="Spaink H.P."/>
            <person name="Van Den Thillart G.E."/>
            <person name="Jansen H."/>
            <person name="Zahm M."/>
            <person name="Klopp C."/>
            <person name="Cedric C."/>
            <person name="Louis A."/>
            <person name="Berthelot C."/>
            <person name="Parey E."/>
            <person name="Roest Crollius H."/>
            <person name="Montfort J."/>
            <person name="Robinson-Rechavi M."/>
            <person name="Bucao C."/>
            <person name="Bouchez O."/>
            <person name="Gislard M."/>
            <person name="Lluch J."/>
            <person name="Milhes M."/>
            <person name="Lampietro C."/>
            <person name="Lopez Roques C."/>
            <person name="Donnadieu C."/>
            <person name="Braasch I."/>
            <person name="Desvignes T."/>
            <person name="Postlethwait J."/>
            <person name="Bobe J."/>
            <person name="Guiguen Y."/>
            <person name="Dirks R."/>
        </authorList>
    </citation>
    <scope>NUCLEOTIDE SEQUENCE</scope>
    <source>
        <strain evidence="2">Tag_6206</strain>
        <tissue evidence="2">Liver</tissue>
    </source>
</reference>
<feature type="region of interest" description="Disordered" evidence="1">
    <location>
        <begin position="173"/>
        <end position="210"/>
    </location>
</feature>
<dbReference type="Proteomes" id="UP001044222">
    <property type="component" value="Unassembled WGS sequence"/>
</dbReference>
<dbReference type="EMBL" id="JAFIRN010000003">
    <property type="protein sequence ID" value="KAG5853123.1"/>
    <property type="molecule type" value="Genomic_DNA"/>
</dbReference>
<feature type="compositionally biased region" description="Polar residues" evidence="1">
    <location>
        <begin position="200"/>
        <end position="210"/>
    </location>
</feature>
<proteinExistence type="predicted"/>
<feature type="region of interest" description="Disordered" evidence="1">
    <location>
        <begin position="1"/>
        <end position="160"/>
    </location>
</feature>
<evidence type="ECO:0000256" key="1">
    <source>
        <dbReference type="SAM" id="MobiDB-lite"/>
    </source>
</evidence>
<protein>
    <submittedName>
        <fullName evidence="2">Uncharacterized protein</fullName>
    </submittedName>
</protein>
<organism evidence="2 3">
    <name type="scientific">Anguilla anguilla</name>
    <name type="common">European freshwater eel</name>
    <name type="synonym">Muraena anguilla</name>
    <dbReference type="NCBI Taxonomy" id="7936"/>
    <lineage>
        <taxon>Eukaryota</taxon>
        <taxon>Metazoa</taxon>
        <taxon>Chordata</taxon>
        <taxon>Craniata</taxon>
        <taxon>Vertebrata</taxon>
        <taxon>Euteleostomi</taxon>
        <taxon>Actinopterygii</taxon>
        <taxon>Neopterygii</taxon>
        <taxon>Teleostei</taxon>
        <taxon>Anguilliformes</taxon>
        <taxon>Anguillidae</taxon>
        <taxon>Anguilla</taxon>
    </lineage>
</organism>
<accession>A0A9D3S3A3</accession>
<evidence type="ECO:0000313" key="3">
    <source>
        <dbReference type="Proteomes" id="UP001044222"/>
    </source>
</evidence>
<feature type="compositionally biased region" description="Low complexity" evidence="1">
    <location>
        <begin position="67"/>
        <end position="79"/>
    </location>
</feature>
<feature type="non-terminal residue" evidence="2">
    <location>
        <position position="1"/>
    </location>
</feature>
<sequence length="210" mass="22482">MRQSGMNREEAASQRSSAGSSVSSLTGRGVVRATDSRATFEARSQRSGMPLATSPSTGEEESHTQEEASGSAGAKAEGGVNQATETEQETEDSSQRDGAITDEEDEIDGDEEVVEKTVAEKEIEGREQEMTEKGNVEQDVHKGEEESGDEGTVEGEASSCSEVVEAERMGGLLEHAEEEVKVGKKLKLSVKEVEEEDPCSESNGFSEEEE</sequence>
<gene>
    <name evidence="2" type="ORF">ANANG_G00069750</name>
</gene>
<feature type="compositionally biased region" description="Basic and acidic residues" evidence="1">
    <location>
        <begin position="34"/>
        <end position="44"/>
    </location>
</feature>
<evidence type="ECO:0000313" key="2">
    <source>
        <dbReference type="EMBL" id="KAG5853123.1"/>
    </source>
</evidence>
<keyword evidence="3" id="KW-1185">Reference proteome</keyword>
<name>A0A9D3S3A3_ANGAN</name>
<feature type="compositionally biased region" description="Low complexity" evidence="1">
    <location>
        <begin position="13"/>
        <end position="24"/>
    </location>
</feature>
<dbReference type="AlphaFoldDB" id="A0A9D3S3A3"/>
<feature type="compositionally biased region" description="Basic and acidic residues" evidence="1">
    <location>
        <begin position="114"/>
        <end position="145"/>
    </location>
</feature>